<gene>
    <name evidence="15" type="primary">frdB</name>
    <name evidence="15" type="ORF">C6Y40_02250</name>
</gene>
<evidence type="ECO:0000256" key="1">
    <source>
        <dbReference type="ARBA" id="ARBA00009433"/>
    </source>
</evidence>
<evidence type="ECO:0000313" key="15">
    <source>
        <dbReference type="EMBL" id="PRO75331.1"/>
    </source>
</evidence>
<dbReference type="GO" id="GO:0046872">
    <property type="term" value="F:metal ion binding"/>
    <property type="evidence" value="ECO:0007669"/>
    <property type="project" value="UniProtKB-KW"/>
</dbReference>
<dbReference type="GO" id="GO:0006099">
    <property type="term" value="P:tricarboxylic acid cycle"/>
    <property type="evidence" value="ECO:0007669"/>
    <property type="project" value="UniProtKB-KW"/>
</dbReference>
<dbReference type="InterPro" id="IPR006058">
    <property type="entry name" value="2Fe2S_fd_BS"/>
</dbReference>
<dbReference type="GO" id="GO:0051539">
    <property type="term" value="F:4 iron, 4 sulfur cluster binding"/>
    <property type="evidence" value="ECO:0007669"/>
    <property type="project" value="UniProtKB-KW"/>
</dbReference>
<dbReference type="GO" id="GO:0009055">
    <property type="term" value="F:electron transfer activity"/>
    <property type="evidence" value="ECO:0007669"/>
    <property type="project" value="InterPro"/>
</dbReference>
<evidence type="ECO:0000259" key="14">
    <source>
        <dbReference type="PROSITE" id="PS51379"/>
    </source>
</evidence>
<evidence type="ECO:0000256" key="8">
    <source>
        <dbReference type="ARBA" id="ARBA00023014"/>
    </source>
</evidence>
<keyword evidence="4 12" id="KW-0001">2Fe-2S</keyword>
<name>A0A2S9VFT4_9ALTE</name>
<comment type="caution">
    <text evidence="15">The sequence shown here is derived from an EMBL/GenBank/DDBJ whole genome shotgun (WGS) entry which is preliminary data.</text>
</comment>
<dbReference type="PANTHER" id="PTHR11921">
    <property type="entry name" value="SUCCINATE DEHYDROGENASE IRON-SULFUR PROTEIN"/>
    <property type="match status" value="1"/>
</dbReference>
<dbReference type="PROSITE" id="PS51379">
    <property type="entry name" value="4FE4S_FER_2"/>
    <property type="match status" value="1"/>
</dbReference>
<dbReference type="NCBIfam" id="TIGR00384">
    <property type="entry name" value="dhsB"/>
    <property type="match status" value="1"/>
</dbReference>
<dbReference type="InterPro" id="IPR009051">
    <property type="entry name" value="Helical_ferredxn"/>
</dbReference>
<dbReference type="SUPFAM" id="SSF46548">
    <property type="entry name" value="alpha-helical ferredoxin"/>
    <property type="match status" value="1"/>
</dbReference>
<evidence type="ECO:0000256" key="5">
    <source>
        <dbReference type="ARBA" id="ARBA00022723"/>
    </source>
</evidence>
<comment type="similarity">
    <text evidence="1 12">Belongs to the succinate dehydrogenase/fumarate reductase iron-sulfur protein family.</text>
</comment>
<dbReference type="Gene3D" id="3.10.20.30">
    <property type="match status" value="1"/>
</dbReference>
<feature type="domain" description="4Fe-4S ferredoxin-type" evidence="14">
    <location>
        <begin position="155"/>
        <end position="184"/>
    </location>
</feature>
<dbReference type="RefSeq" id="WP_105933136.1">
    <property type="nucleotide sequence ID" value="NZ_PVNP01000013.1"/>
</dbReference>
<keyword evidence="7 12" id="KW-0408">Iron</keyword>
<keyword evidence="5 12" id="KW-0479">Metal-binding</keyword>
<dbReference type="GO" id="GO:0051537">
    <property type="term" value="F:2 iron, 2 sulfur cluster binding"/>
    <property type="evidence" value="ECO:0007669"/>
    <property type="project" value="UniProtKB-KW"/>
</dbReference>
<dbReference type="Pfam" id="PF13183">
    <property type="entry name" value="Fer4_8"/>
    <property type="match status" value="1"/>
</dbReference>
<dbReference type="PROSITE" id="PS51085">
    <property type="entry name" value="2FE2S_FER_2"/>
    <property type="match status" value="1"/>
</dbReference>
<keyword evidence="2 12" id="KW-0004">4Fe-4S</keyword>
<comment type="cofactor">
    <cofactor evidence="12">
        <name>[3Fe-4S] cluster</name>
        <dbReference type="ChEBI" id="CHEBI:21137"/>
    </cofactor>
    <text evidence="12">Binds 1 [3Fe-4S] cluster.</text>
</comment>
<evidence type="ECO:0000256" key="12">
    <source>
        <dbReference type="RuleBase" id="RU361237"/>
    </source>
</evidence>
<dbReference type="InterPro" id="IPR025192">
    <property type="entry name" value="Succ_DH/fum_Rdtase_N"/>
</dbReference>
<proteinExistence type="inferred from homology"/>
<dbReference type="AlphaFoldDB" id="A0A2S9VFT4"/>
<feature type="domain" description="2Fe-2S ferredoxin-type" evidence="13">
    <location>
        <begin position="19"/>
        <end position="108"/>
    </location>
</feature>
<dbReference type="GO" id="GO:0008177">
    <property type="term" value="F:succinate dehydrogenase (quinone) activity"/>
    <property type="evidence" value="ECO:0007669"/>
    <property type="project" value="UniProtKB-EC"/>
</dbReference>
<dbReference type="InterPro" id="IPR017900">
    <property type="entry name" value="4Fe4S_Fe_S_CS"/>
</dbReference>
<dbReference type="PROSITE" id="PS00198">
    <property type="entry name" value="4FE4S_FER_1"/>
    <property type="match status" value="1"/>
</dbReference>
<dbReference type="SUPFAM" id="SSF54292">
    <property type="entry name" value="2Fe-2S ferredoxin-like"/>
    <property type="match status" value="1"/>
</dbReference>
<evidence type="ECO:0000256" key="9">
    <source>
        <dbReference type="ARBA" id="ARBA00023075"/>
    </source>
</evidence>
<evidence type="ECO:0000256" key="2">
    <source>
        <dbReference type="ARBA" id="ARBA00022485"/>
    </source>
</evidence>
<keyword evidence="10 12" id="KW-0003">3Fe-4S</keyword>
<dbReference type="PROSITE" id="PS00197">
    <property type="entry name" value="2FE2S_FER_1"/>
    <property type="match status" value="1"/>
</dbReference>
<dbReference type="Gene3D" id="1.10.1060.10">
    <property type="entry name" value="Alpha-helical ferredoxin"/>
    <property type="match status" value="1"/>
</dbReference>
<dbReference type="InterPro" id="IPR036010">
    <property type="entry name" value="2Fe-2S_ferredoxin-like_sf"/>
</dbReference>
<dbReference type="InterPro" id="IPR004489">
    <property type="entry name" value="Succ_DH/fum_Rdtase_Fe-S"/>
</dbReference>
<evidence type="ECO:0000256" key="3">
    <source>
        <dbReference type="ARBA" id="ARBA00022532"/>
    </source>
</evidence>
<dbReference type="NCBIfam" id="NF010071">
    <property type="entry name" value="PRK13552.1"/>
    <property type="match status" value="1"/>
</dbReference>
<evidence type="ECO:0000259" key="13">
    <source>
        <dbReference type="PROSITE" id="PS51085"/>
    </source>
</evidence>
<evidence type="ECO:0000313" key="16">
    <source>
        <dbReference type="Proteomes" id="UP000238949"/>
    </source>
</evidence>
<organism evidence="15 16">
    <name type="scientific">Alteromonas alba</name>
    <dbReference type="NCBI Taxonomy" id="2079529"/>
    <lineage>
        <taxon>Bacteria</taxon>
        <taxon>Pseudomonadati</taxon>
        <taxon>Pseudomonadota</taxon>
        <taxon>Gammaproteobacteria</taxon>
        <taxon>Alteromonadales</taxon>
        <taxon>Alteromonadaceae</taxon>
        <taxon>Alteromonas/Salinimonas group</taxon>
        <taxon>Alteromonas</taxon>
    </lineage>
</organism>
<keyword evidence="3" id="KW-0816">Tricarboxylic acid cycle</keyword>
<keyword evidence="16" id="KW-1185">Reference proteome</keyword>
<comment type="cofactor">
    <cofactor evidence="12">
        <name>[2Fe-2S] cluster</name>
        <dbReference type="ChEBI" id="CHEBI:190135"/>
    </cofactor>
    <text evidence="12">Binds 1 [2Fe-2S] cluster.</text>
</comment>
<dbReference type="PANTHER" id="PTHR11921:SF36">
    <property type="entry name" value="FUMARATE REDUCTASE IRON-SULFUR SUBUNIT"/>
    <property type="match status" value="1"/>
</dbReference>
<comment type="subunit">
    <text evidence="11">Part of an enzyme complex containing three subunits: a flavoprotein (frdA), an iron-sulfur protein (frdB), and diheme cytochrome b (frdC).</text>
</comment>
<evidence type="ECO:0000256" key="11">
    <source>
        <dbReference type="ARBA" id="ARBA00066269"/>
    </source>
</evidence>
<evidence type="ECO:0000256" key="7">
    <source>
        <dbReference type="ARBA" id="ARBA00023004"/>
    </source>
</evidence>
<evidence type="ECO:0000256" key="10">
    <source>
        <dbReference type="ARBA" id="ARBA00023291"/>
    </source>
</evidence>
<reference evidence="16" key="1">
    <citation type="journal article" date="2020" name="Int. J. Syst. Evol. Microbiol.">
        <title>Alteromonas alba sp. nov., a marine bacterium isolated from the seawater of the West Pacific Ocean.</title>
        <authorList>
            <person name="Sun C."/>
            <person name="Wu Y.-H."/>
            <person name="Xamxidin M."/>
            <person name="Cheng H."/>
            <person name="Xu X.-W."/>
        </authorList>
    </citation>
    <scope>NUCLEOTIDE SEQUENCE [LARGE SCALE GENOMIC DNA]</scope>
    <source>
        <strain evidence="16">190</strain>
    </source>
</reference>
<dbReference type="InterPro" id="IPR001041">
    <property type="entry name" value="2Fe-2S_ferredoxin-type"/>
</dbReference>
<dbReference type="Proteomes" id="UP000238949">
    <property type="component" value="Unassembled WGS sequence"/>
</dbReference>
<dbReference type="InterPro" id="IPR050573">
    <property type="entry name" value="SDH/FRD_Iron-Sulfur"/>
</dbReference>
<keyword evidence="6" id="KW-0560">Oxidoreductase</keyword>
<keyword evidence="9" id="KW-0830">Ubiquinone</keyword>
<dbReference type="OrthoDB" id="9804391at2"/>
<evidence type="ECO:0000256" key="4">
    <source>
        <dbReference type="ARBA" id="ARBA00022714"/>
    </source>
</evidence>
<dbReference type="EC" id="1.3.5.1" evidence="12"/>
<sequence length="254" mass="28221">MNACTEKTIPVKVSTARTIEFAIFRHNPFDEASEPHFETYQLEEADSMTLFIALNEIRAKQAPSLQFDFVCRAGICGSCAMLINGRPGLACRTLISQLPTKVTLMPLPGFELIGDLSVNTGKWMRGMSEHLQTWIHSAEVSNFDAMEEKMAPEQAEQIYELERCIECGCCIAGCGTAQMRPEFVGAVGLNQLARFKIDPRDNRTDAQFYEVIGNEHGVFGCMTMLGCEDFCPKELPLAQQIAYMRRAMAAAGIN</sequence>
<comment type="cofactor">
    <cofactor evidence="12">
        <name>[4Fe-4S] cluster</name>
        <dbReference type="ChEBI" id="CHEBI:49883"/>
    </cofactor>
    <text evidence="12">Binds 1 [4Fe-4S] cluster.</text>
</comment>
<dbReference type="EMBL" id="PVNP01000013">
    <property type="protein sequence ID" value="PRO75331.1"/>
    <property type="molecule type" value="Genomic_DNA"/>
</dbReference>
<dbReference type="InterPro" id="IPR012675">
    <property type="entry name" value="Beta-grasp_dom_sf"/>
</dbReference>
<keyword evidence="8 12" id="KW-0411">Iron-sulfur</keyword>
<protein>
    <recommendedName>
        <fullName evidence="12">Fumarate reductase iron-sulfur subunit</fullName>
        <ecNumber evidence="12">1.3.5.1</ecNumber>
    </recommendedName>
</protein>
<dbReference type="GO" id="GO:0022904">
    <property type="term" value="P:respiratory electron transport chain"/>
    <property type="evidence" value="ECO:0007669"/>
    <property type="project" value="TreeGrafter"/>
</dbReference>
<dbReference type="Pfam" id="PF13085">
    <property type="entry name" value="Fer2_3"/>
    <property type="match status" value="1"/>
</dbReference>
<dbReference type="InterPro" id="IPR017896">
    <property type="entry name" value="4Fe4S_Fe-S-bd"/>
</dbReference>
<evidence type="ECO:0000256" key="6">
    <source>
        <dbReference type="ARBA" id="ARBA00023002"/>
    </source>
</evidence>
<dbReference type="GO" id="GO:0051538">
    <property type="term" value="F:3 iron, 4 sulfur cluster binding"/>
    <property type="evidence" value="ECO:0007669"/>
    <property type="project" value="UniProtKB-KW"/>
</dbReference>
<accession>A0A2S9VFT4</accession>
<dbReference type="FunFam" id="1.10.1060.10:FF:000003">
    <property type="entry name" value="Succinate dehydrogenase iron-sulfur subunit"/>
    <property type="match status" value="1"/>
</dbReference>
<comment type="catalytic activity">
    <reaction evidence="12">
        <text>a menaquinone + succinate = a menaquinol + fumarate</text>
        <dbReference type="Rhea" id="RHEA:27834"/>
        <dbReference type="Rhea" id="RHEA-COMP:9537"/>
        <dbReference type="Rhea" id="RHEA-COMP:9539"/>
        <dbReference type="ChEBI" id="CHEBI:16374"/>
        <dbReference type="ChEBI" id="CHEBI:18151"/>
        <dbReference type="ChEBI" id="CHEBI:29806"/>
        <dbReference type="ChEBI" id="CHEBI:30031"/>
        <dbReference type="EC" id="1.3.5.1"/>
    </reaction>
</comment>